<evidence type="ECO:0000256" key="1">
    <source>
        <dbReference type="SAM" id="Phobius"/>
    </source>
</evidence>
<evidence type="ECO:0000313" key="2">
    <source>
        <dbReference type="EMBL" id="RDV01724.1"/>
    </source>
</evidence>
<proteinExistence type="predicted"/>
<organism evidence="2 3">
    <name type="scientific">Sphingorhabdus pulchriflava</name>
    <dbReference type="NCBI Taxonomy" id="2292257"/>
    <lineage>
        <taxon>Bacteria</taxon>
        <taxon>Pseudomonadati</taxon>
        <taxon>Pseudomonadota</taxon>
        <taxon>Alphaproteobacteria</taxon>
        <taxon>Sphingomonadales</taxon>
        <taxon>Sphingomonadaceae</taxon>
        <taxon>Sphingorhabdus</taxon>
    </lineage>
</organism>
<feature type="transmembrane region" description="Helical" evidence="1">
    <location>
        <begin position="44"/>
        <end position="67"/>
    </location>
</feature>
<evidence type="ECO:0000313" key="3">
    <source>
        <dbReference type="Proteomes" id="UP000263833"/>
    </source>
</evidence>
<accession>A0A371B2I5</accession>
<keyword evidence="1" id="KW-1133">Transmembrane helix</keyword>
<keyword evidence="1" id="KW-0812">Transmembrane</keyword>
<keyword evidence="3" id="KW-1185">Reference proteome</keyword>
<dbReference type="EMBL" id="QRGP01000003">
    <property type="protein sequence ID" value="RDV01724.1"/>
    <property type="molecule type" value="Genomic_DNA"/>
</dbReference>
<keyword evidence="1" id="KW-0472">Membrane</keyword>
<comment type="caution">
    <text evidence="2">The sequence shown here is derived from an EMBL/GenBank/DDBJ whole genome shotgun (WGS) entry which is preliminary data.</text>
</comment>
<gene>
    <name evidence="2" type="ORF">DXH95_15720</name>
</gene>
<dbReference type="Proteomes" id="UP000263833">
    <property type="component" value="Unassembled WGS sequence"/>
</dbReference>
<name>A0A371B2I5_9SPHN</name>
<sequence length="71" mass="8003">MSPNIQFVFERRLLGKSIGIVATCHPYYDRHVGLQPVAVWRAGLPLVVLQAQVPIVLVVLPLSRFLVLQRL</sequence>
<reference evidence="3" key="1">
    <citation type="submission" date="2018-08" db="EMBL/GenBank/DDBJ databases">
        <authorList>
            <person name="Kim S.-J."/>
            <person name="Jung G.-Y."/>
        </authorList>
    </citation>
    <scope>NUCLEOTIDE SEQUENCE [LARGE SCALE GENOMIC DNA]</scope>
    <source>
        <strain evidence="3">GY_G</strain>
    </source>
</reference>
<dbReference type="AlphaFoldDB" id="A0A371B2I5"/>
<protein>
    <submittedName>
        <fullName evidence="2">Uncharacterized protein</fullName>
    </submittedName>
</protein>